<dbReference type="Gene3D" id="1.10.510.10">
    <property type="entry name" value="Transferase(Phosphotransferase) domain 1"/>
    <property type="match status" value="1"/>
</dbReference>
<reference evidence="7 8" key="1">
    <citation type="submission" date="2024-04" db="EMBL/GenBank/DDBJ databases">
        <title>Tritrichomonas musculus Genome.</title>
        <authorList>
            <person name="Alves-Ferreira E."/>
            <person name="Grigg M."/>
            <person name="Lorenzi H."/>
            <person name="Galac M."/>
        </authorList>
    </citation>
    <scope>NUCLEOTIDE SEQUENCE [LARGE SCALE GENOMIC DNA]</scope>
    <source>
        <strain evidence="7 8">EAF2021</strain>
    </source>
</reference>
<accession>A0ABR2GSX8</accession>
<organism evidence="7 8">
    <name type="scientific">Tritrichomonas musculus</name>
    <dbReference type="NCBI Taxonomy" id="1915356"/>
    <lineage>
        <taxon>Eukaryota</taxon>
        <taxon>Metamonada</taxon>
        <taxon>Parabasalia</taxon>
        <taxon>Tritrichomonadida</taxon>
        <taxon>Tritrichomonadidae</taxon>
        <taxon>Tritrichomonas</taxon>
    </lineage>
</organism>
<feature type="domain" description="LIM zinc-binding" evidence="6">
    <location>
        <begin position="2136"/>
        <end position="2204"/>
    </location>
</feature>
<dbReference type="PANTHER" id="PTHR44329">
    <property type="entry name" value="SERINE/THREONINE-PROTEIN KINASE TNNI3K-RELATED"/>
    <property type="match status" value="1"/>
</dbReference>
<dbReference type="InterPro" id="IPR001781">
    <property type="entry name" value="Znf_LIM"/>
</dbReference>
<name>A0ABR2GSX8_9EUKA</name>
<dbReference type="Gene3D" id="3.40.50.300">
    <property type="entry name" value="P-loop containing nucleotide triphosphate hydrolases"/>
    <property type="match status" value="1"/>
</dbReference>
<evidence type="ECO:0000313" key="8">
    <source>
        <dbReference type="Proteomes" id="UP001470230"/>
    </source>
</evidence>
<evidence type="ECO:0000259" key="5">
    <source>
        <dbReference type="PROSITE" id="PS50011"/>
    </source>
</evidence>
<dbReference type="SMART" id="SM00219">
    <property type="entry name" value="TyrKc"/>
    <property type="match status" value="1"/>
</dbReference>
<dbReference type="SUPFAM" id="SSF56112">
    <property type="entry name" value="Protein kinase-like (PK-like)"/>
    <property type="match status" value="1"/>
</dbReference>
<dbReference type="SUPFAM" id="SSF52540">
    <property type="entry name" value="P-loop containing nucleoside triphosphate hydrolases"/>
    <property type="match status" value="2"/>
</dbReference>
<evidence type="ECO:0000259" key="6">
    <source>
        <dbReference type="PROSITE" id="PS50023"/>
    </source>
</evidence>
<dbReference type="Proteomes" id="UP001470230">
    <property type="component" value="Unassembled WGS sequence"/>
</dbReference>
<gene>
    <name evidence="7" type="ORF">M9Y10_037085</name>
</gene>
<evidence type="ECO:0000256" key="2">
    <source>
        <dbReference type="ARBA" id="ARBA00022723"/>
    </source>
</evidence>
<keyword evidence="2 4" id="KW-0479">Metal-binding</keyword>
<dbReference type="Pfam" id="PF07714">
    <property type="entry name" value="PK_Tyr_Ser-Thr"/>
    <property type="match status" value="1"/>
</dbReference>
<dbReference type="Gene3D" id="3.90.228.10">
    <property type="match status" value="1"/>
</dbReference>
<dbReference type="PROSITE" id="PS00478">
    <property type="entry name" value="LIM_DOMAIN_1"/>
    <property type="match status" value="1"/>
</dbReference>
<dbReference type="PANTHER" id="PTHR44329:SF214">
    <property type="entry name" value="PROTEIN KINASE DOMAIN-CONTAINING PROTEIN"/>
    <property type="match status" value="1"/>
</dbReference>
<dbReference type="PROSITE" id="PS50023">
    <property type="entry name" value="LIM_DOMAIN_2"/>
    <property type="match status" value="1"/>
</dbReference>
<keyword evidence="4" id="KW-0440">LIM domain</keyword>
<dbReference type="InterPro" id="IPR011009">
    <property type="entry name" value="Kinase-like_dom_sf"/>
</dbReference>
<dbReference type="SMART" id="SM00132">
    <property type="entry name" value="LIM"/>
    <property type="match status" value="1"/>
</dbReference>
<dbReference type="SUPFAM" id="SSF56399">
    <property type="entry name" value="ADP-ribosylation"/>
    <property type="match status" value="1"/>
</dbReference>
<dbReference type="InterPro" id="IPR000719">
    <property type="entry name" value="Prot_kinase_dom"/>
</dbReference>
<comment type="caution">
    <text evidence="7">The sequence shown here is derived from an EMBL/GenBank/DDBJ whole genome shotgun (WGS) entry which is preliminary data.</text>
</comment>
<evidence type="ECO:0000256" key="3">
    <source>
        <dbReference type="ARBA" id="ARBA00022833"/>
    </source>
</evidence>
<dbReference type="InterPro" id="IPR020635">
    <property type="entry name" value="Tyr_kinase_cat_dom"/>
</dbReference>
<dbReference type="InterPro" id="IPR027417">
    <property type="entry name" value="P-loop_NTPase"/>
</dbReference>
<evidence type="ECO:0000256" key="4">
    <source>
        <dbReference type="PROSITE-ProRule" id="PRU00125"/>
    </source>
</evidence>
<dbReference type="InterPro" id="IPR001245">
    <property type="entry name" value="Ser-Thr/Tyr_kinase_cat_dom"/>
</dbReference>
<evidence type="ECO:0008006" key="9">
    <source>
        <dbReference type="Google" id="ProtNLM"/>
    </source>
</evidence>
<dbReference type="CDD" id="cd08368">
    <property type="entry name" value="LIM"/>
    <property type="match status" value="1"/>
</dbReference>
<sequence>MTPLTLFQASVILNRIFLTQPIILLGDTGCGKTNLIMLIYEFFKMPSNESFGIETCQTLNCNEFLNKEDVKKYLDNARKNTKKHIVFFDNLNTSPASSFIEHLFLNENCRASAKFVYIGALNPYKKMNPITLIIMKDKSVEKESDLMYQVNRLQEATKEIIFDFNPIHYQRKHSKENSFYPEDEQNINHLIIDNRSRFPVSSPAKFKIINMLKKNIDTCITFIRILNNECSILSYRDVERTITIYNYLFNFFYKYKPESIKESDITIISVIVSFILRLPEFKVFDESELNTNEQRFSSVFKPIFNYCFGVKGDKYGKFDGIKYEIHCRDKLLSLFDNVDNIKGMFMSFVYDYIQFNKINGSIMKFKSQFIQMFLMDICVKCNLPCFIVDQFNALQSNIFELLKKKCDNFLFVSTFIPSKSTSKDGIMSNYYDATFSEILKKANKKENNYHVVYIDDIDSNSPYSFECLNVIFDHGFVYNNQVQSSSIVTICITKYPINLATMNRSVVYNIEQQDRDDIKISLSLIFPQLGDIQNASLRSLYDIRYLLNLNQFNAHTICHILRELINSCLLGKGDYRCKNLISQFPKIQKININEYSYIDNLTCVLERIACNETESNKSLTILTKNYEALEFFDLFSDKDFIIFINNHLKKSQKGQINLNRVESFKYKLFAEDFNKNQNQILQEAHNDMIECIENSESNIVFIGNHPYIDSCLDIIDVPHYKNKQDERRVTLGIEYTSKCKLLNNNFYIILIANIDELKNSPMSKKFLDQAEAVYLDNELIVPYYLKFINQKLTDEEINVIFHQMTDELNMHSKYGTMNPDPFHSNIVNLLNEFKKVNFTNKFLTQIISQNLKKSIKSIILTKSKIYEDIYLPFDISSKDLLIENDDDIKDFMYLSNKIYQMEGKGNKLIIIKCSKFDKLHFAHLKYFFEQIQIKCNIFIIYYGCDPKEFEGLSTFKWPIFAMEDISIHPELDNYKKINSKELVQLPYSEFHQMIRILNTMKPDKKEESCIKLFNYIFDNIIDIVDKIIREKYHNISIFYDFELKKYYNGSLFKNKNYFFDLIRKKFEGNYPVKYFNIIIDPNNFSLSSKSQLISKVYQVLCDQLKSFFLFRFGSKCIQDNVSDYEYCLLECQHLDMCLISFLEDTGLDPFHYLFHDYCQFLMTNSTKFDANMMKLKMISDRVLNHLYNPREALFIFYSIFKNMEKSNIYTLSFTKKMENRLLYDDFIDLQSLIDFYHFRSFAGLNINDHQTNDFWDKYIIQCLFEYNEKLFEKPTKDIKPSNRSIMLNYINKYRNESIFDIFKSPITNNINIMSSICDKMLNQRNYQSVFEEKDKVYLAYKYFNESESSLINGPLYRMINAKLADKSITQANKDIIISVMMLYEISQSKFSDNYENLVSKFNLITNVTLKDLNASTINYHINKIDLNLPKFKNFGSIWETKYKFKYEFLNKENFIDEIQMMINKGSNENSQLRKLINLAYKNSEPLAIVALRRFLYSQTEHDKIILAKILDPYFGDIKIVDLFIDSIKDKIPDDDSFPFSEITSNIMNQINYNKIFKFSNQKEIINIFDIEKPYLAQFVWYHITFNNPRKYPLTSLFIKESSFFIDFEVVPSIINTIVHLRHFFSYNPVLIPIILHCTSLFNNCDCKLLLYSLDHFNTLKADIEKIKKDIDKFGDFLSLNYKESFENFKHRSSYYQIKYILKIYFRKYNEIVTHITELLGNQKELKTIEASSIFPWMLLTNISLIDTVLPVLYERKINNFEEIEEHLLKIFVDNNCFQILNDKNTMFPLFTVKYEDSIKDFVGFSSEDYSNMFQNFDKYELKNVMFNQLTDESPVYYHHSVMSFIIGLYSTNNKKYDSYKQSLLNTYEYSISANNMFYEKDVMYPLQEIFTFLPIEIKKFIRFYQEKLKTLKLIVSEEELSKIVKEIEDEEKILDYSKNRSLEDVFNSFLKNEIVDGFTNTSRQIILLGVCRSLLQLNKDKIYLFELEPRKIFLDEKFYPHLNTFYKLEANNVNHYKVLSFEEAKSSFKKQFIKVDVFSFGLIMYELITSTKLVANEKDSTSIVKNIMNGNLPEFPESISESFIKLIESCWSADPEKRPTFADIFYSLAYDSNYCLDDVDMNEYNRYIKSIVNDLVFCTSCSKIIEEDEFLYYSGFPYHFQCVKCMVCHKQFISDDEFNDFDDFLCVTPGLFICQEHYDEYQKTKKLDPEVLTEYHDKLLKNTIKESFDRPNYIDYDILNYRPNDIFIDYDLISNSYQVKDNVDRFVYSATFHFDKSPKEIDVSKFMKELSENMIIFYVKKGSTFIKVAFITTDNMSNIEQGLQDAVSLIRDKLNTAMGKTIVGNIIDEPDIAIPEAESDRDKIIQDFYGKKSINLLQNVDFLERINMKQVEEEVEKTIQGEQCKNWEFIFNNFELYEAAEKQVRNDIENNSHELIIIGQTIICNKHLKEYEDIKLKIPKESVGEMFLYHGSRLANHQKIVKDHFLMPGVDKINRKTDDGYYGKGIYATDNIFYSAMYTIGLKYPKFNEKVSVICCRGVFNQDTYKQIEDLSYDSQPIGNEVADTHGIHLALVGSSNDFRPPITEDGIDENFVVAHELVFPNKYQIIPICTFLVMRAQYYIFWFDENEANKNEHLEILKKLRETVETNIYVKNNHEKAINLLELKKRNKVKAIISAKNKGSAIEMIDKLHDIYNSSIVCLIFSNNLNDARWASKIENALFTSDPKYLNLFINENLEQEKIVKFAHDLENINNVKFRLNVRTITSFPLCFETPKKTKPKFY</sequence>
<feature type="domain" description="Protein kinase" evidence="5">
    <location>
        <begin position="1798"/>
        <end position="2110"/>
    </location>
</feature>
<dbReference type="PROSITE" id="PS50011">
    <property type="entry name" value="PROTEIN_KINASE_DOM"/>
    <property type="match status" value="1"/>
</dbReference>
<keyword evidence="3 4" id="KW-0862">Zinc</keyword>
<dbReference type="Gene3D" id="2.10.110.10">
    <property type="entry name" value="Cysteine Rich Protein"/>
    <property type="match status" value="1"/>
</dbReference>
<keyword evidence="8" id="KW-1185">Reference proteome</keyword>
<evidence type="ECO:0000256" key="1">
    <source>
        <dbReference type="ARBA" id="ARBA00008171"/>
    </source>
</evidence>
<comment type="similarity">
    <text evidence="1">Belongs to the protein kinase superfamily. TKL Ser/Thr protein kinase family. ROCO subfamily.</text>
</comment>
<dbReference type="EMBL" id="JAPFFF010000062">
    <property type="protein sequence ID" value="KAK8837039.1"/>
    <property type="molecule type" value="Genomic_DNA"/>
</dbReference>
<protein>
    <recommendedName>
        <fullName evidence="9">AAA+ ATPase domain-containing protein</fullName>
    </recommendedName>
</protein>
<proteinExistence type="inferred from homology"/>
<evidence type="ECO:0000313" key="7">
    <source>
        <dbReference type="EMBL" id="KAK8837039.1"/>
    </source>
</evidence>
<dbReference type="InterPro" id="IPR051681">
    <property type="entry name" value="Ser/Thr_Kinases-Pseudokinases"/>
</dbReference>